<gene>
    <name evidence="1" type="ORF">MEUPH1_LOCUS11242</name>
</gene>
<dbReference type="Proteomes" id="UP001160148">
    <property type="component" value="Unassembled WGS sequence"/>
</dbReference>
<dbReference type="EMBL" id="CARXXK010000002">
    <property type="protein sequence ID" value="CAI6355378.1"/>
    <property type="molecule type" value="Genomic_DNA"/>
</dbReference>
<name>A0AAV0WI71_9HEMI</name>
<evidence type="ECO:0008006" key="3">
    <source>
        <dbReference type="Google" id="ProtNLM"/>
    </source>
</evidence>
<evidence type="ECO:0000313" key="2">
    <source>
        <dbReference type="Proteomes" id="UP001160148"/>
    </source>
</evidence>
<comment type="caution">
    <text evidence="1">The sequence shown here is derived from an EMBL/GenBank/DDBJ whole genome shotgun (WGS) entry which is preliminary data.</text>
</comment>
<keyword evidence="2" id="KW-1185">Reference proteome</keyword>
<protein>
    <recommendedName>
        <fullName evidence="3">Transposase Helix-turn-helix domain-containing protein</fullName>
    </recommendedName>
</protein>
<accession>A0AAV0WI71</accession>
<dbReference type="AlphaFoldDB" id="A0AAV0WI71"/>
<reference evidence="1 2" key="1">
    <citation type="submission" date="2023-01" db="EMBL/GenBank/DDBJ databases">
        <authorList>
            <person name="Whitehead M."/>
        </authorList>
    </citation>
    <scope>NUCLEOTIDE SEQUENCE [LARGE SCALE GENOMIC DNA]</scope>
</reference>
<sequence length="108" mass="12488">MTTNFESFFVSIASNLILFYHWLELRESLTKEPSLRVPDPITPDEKLAITLRYLATGESFRSLAFAYRISFNISVLVKETLTILKQYLMPIFLPNPKNMVLKVSQKNS</sequence>
<evidence type="ECO:0000313" key="1">
    <source>
        <dbReference type="EMBL" id="CAI6355378.1"/>
    </source>
</evidence>
<proteinExistence type="predicted"/>
<organism evidence="1 2">
    <name type="scientific">Macrosiphum euphorbiae</name>
    <name type="common">potato aphid</name>
    <dbReference type="NCBI Taxonomy" id="13131"/>
    <lineage>
        <taxon>Eukaryota</taxon>
        <taxon>Metazoa</taxon>
        <taxon>Ecdysozoa</taxon>
        <taxon>Arthropoda</taxon>
        <taxon>Hexapoda</taxon>
        <taxon>Insecta</taxon>
        <taxon>Pterygota</taxon>
        <taxon>Neoptera</taxon>
        <taxon>Paraneoptera</taxon>
        <taxon>Hemiptera</taxon>
        <taxon>Sternorrhyncha</taxon>
        <taxon>Aphidomorpha</taxon>
        <taxon>Aphidoidea</taxon>
        <taxon>Aphididae</taxon>
        <taxon>Macrosiphini</taxon>
        <taxon>Macrosiphum</taxon>
    </lineage>
</organism>